<evidence type="ECO:0000313" key="3">
    <source>
        <dbReference type="Proteomes" id="UP000078492"/>
    </source>
</evidence>
<feature type="region of interest" description="Disordered" evidence="1">
    <location>
        <begin position="50"/>
        <end position="87"/>
    </location>
</feature>
<keyword evidence="3" id="KW-1185">Reference proteome</keyword>
<dbReference type="AlphaFoldDB" id="A0A195DD73"/>
<dbReference type="Proteomes" id="UP000078492">
    <property type="component" value="Unassembled WGS sequence"/>
</dbReference>
<protein>
    <submittedName>
        <fullName evidence="2">Uncharacterized protein</fullName>
    </submittedName>
</protein>
<sequence>RRRVKASGTFDVGTTSAQGRRRKRELSRRMAKGRLPREITIRFRSRGVWKFSSPPEGTRRDGGKGDGWRTQRLSRSREESEERAPPREIWRASPGRDWVTGGPRSSQAKTLVPPFRAAIPLLTILRYLEETVYSTLRGGQQNELPVWRPDNLGCAVPCMELSIRVDGVPLERPLSVRLVDGYIRGPDTARHPQYSCDLSDRLPVREQYDRAALFWTDDLRCFPQQPQSSCPVAQLPVLSTLRYNREYRLYRAMVIHKCMVVLVVYAPLHRNLGLAKS</sequence>
<dbReference type="EMBL" id="KQ980979">
    <property type="protein sequence ID" value="KYN10826.1"/>
    <property type="molecule type" value="Genomic_DNA"/>
</dbReference>
<proteinExistence type="predicted"/>
<evidence type="ECO:0000256" key="1">
    <source>
        <dbReference type="SAM" id="MobiDB-lite"/>
    </source>
</evidence>
<accession>A0A195DD73</accession>
<gene>
    <name evidence="2" type="ORF">ALC57_17026</name>
</gene>
<evidence type="ECO:0000313" key="2">
    <source>
        <dbReference type="EMBL" id="KYN10826.1"/>
    </source>
</evidence>
<feature type="compositionally biased region" description="Basic residues" evidence="1">
    <location>
        <begin position="19"/>
        <end position="33"/>
    </location>
</feature>
<feature type="region of interest" description="Disordered" evidence="1">
    <location>
        <begin position="1"/>
        <end position="33"/>
    </location>
</feature>
<organism evidence="2 3">
    <name type="scientific">Trachymyrmex cornetzi</name>
    <dbReference type="NCBI Taxonomy" id="471704"/>
    <lineage>
        <taxon>Eukaryota</taxon>
        <taxon>Metazoa</taxon>
        <taxon>Ecdysozoa</taxon>
        <taxon>Arthropoda</taxon>
        <taxon>Hexapoda</taxon>
        <taxon>Insecta</taxon>
        <taxon>Pterygota</taxon>
        <taxon>Neoptera</taxon>
        <taxon>Endopterygota</taxon>
        <taxon>Hymenoptera</taxon>
        <taxon>Apocrita</taxon>
        <taxon>Aculeata</taxon>
        <taxon>Formicoidea</taxon>
        <taxon>Formicidae</taxon>
        <taxon>Myrmicinae</taxon>
        <taxon>Trachymyrmex</taxon>
    </lineage>
</organism>
<name>A0A195DD73_9HYME</name>
<feature type="non-terminal residue" evidence="2">
    <location>
        <position position="1"/>
    </location>
</feature>
<reference evidence="2 3" key="1">
    <citation type="submission" date="2015-09" db="EMBL/GenBank/DDBJ databases">
        <title>Trachymyrmex cornetzi WGS genome.</title>
        <authorList>
            <person name="Nygaard S."/>
            <person name="Hu H."/>
            <person name="Boomsma J."/>
            <person name="Zhang G."/>
        </authorList>
    </citation>
    <scope>NUCLEOTIDE SEQUENCE [LARGE SCALE GENOMIC DNA]</scope>
    <source>
        <strain evidence="2">Tcor2-1</strain>
        <tissue evidence="2">Whole body</tissue>
    </source>
</reference>
<feature type="compositionally biased region" description="Basic and acidic residues" evidence="1">
    <location>
        <begin position="57"/>
        <end position="87"/>
    </location>
</feature>